<name>A0ABQ0ABH7_9GAMM</name>
<accession>A0ABQ0ABH7</accession>
<reference evidence="1 2" key="1">
    <citation type="submission" date="2024-04" db="EMBL/GenBank/DDBJ databases">
        <title>Draft genome sequence of Sessilibacter corallicola NBRC 116591.</title>
        <authorList>
            <person name="Miyakawa T."/>
            <person name="Kusuya Y."/>
            <person name="Miura T."/>
        </authorList>
    </citation>
    <scope>NUCLEOTIDE SEQUENCE [LARGE SCALE GENOMIC DNA]</scope>
    <source>
        <strain evidence="1 2">KU-00831-HH</strain>
    </source>
</reference>
<gene>
    <name evidence="1" type="ORF">NBRC116591_27710</name>
</gene>
<comment type="caution">
    <text evidence="1">The sequence shown here is derived from an EMBL/GenBank/DDBJ whole genome shotgun (WGS) entry which is preliminary data.</text>
</comment>
<evidence type="ECO:0000313" key="1">
    <source>
        <dbReference type="EMBL" id="GAA6168960.1"/>
    </source>
</evidence>
<protein>
    <submittedName>
        <fullName evidence="1">Uncharacterized protein</fullName>
    </submittedName>
</protein>
<organism evidence="1 2">
    <name type="scientific">Sessilibacter corallicola</name>
    <dbReference type="NCBI Taxonomy" id="2904075"/>
    <lineage>
        <taxon>Bacteria</taxon>
        <taxon>Pseudomonadati</taxon>
        <taxon>Pseudomonadota</taxon>
        <taxon>Gammaproteobacteria</taxon>
        <taxon>Cellvibrionales</taxon>
        <taxon>Cellvibrionaceae</taxon>
        <taxon>Sessilibacter</taxon>
    </lineage>
</organism>
<dbReference type="EMBL" id="BAABWN010000009">
    <property type="protein sequence ID" value="GAA6168960.1"/>
    <property type="molecule type" value="Genomic_DNA"/>
</dbReference>
<sequence>MSFVDLCLSGEVLEDEIDDFVEQWHENDELNIELHEYLGMTWEEYSIWAMNPSILPFILSARKKNITFDAKINQERHAMAARAESASEARKLEAWLKLIGKSP</sequence>
<dbReference type="Proteomes" id="UP001465153">
    <property type="component" value="Unassembled WGS sequence"/>
</dbReference>
<dbReference type="RefSeq" id="WP_353303633.1">
    <property type="nucleotide sequence ID" value="NZ_BAABWN010000009.1"/>
</dbReference>
<proteinExistence type="predicted"/>
<evidence type="ECO:0000313" key="2">
    <source>
        <dbReference type="Proteomes" id="UP001465153"/>
    </source>
</evidence>
<keyword evidence="2" id="KW-1185">Reference proteome</keyword>